<evidence type="ECO:0000313" key="2">
    <source>
        <dbReference type="Proteomes" id="UP000198781"/>
    </source>
</evidence>
<dbReference type="EMBL" id="FMZC01000018">
    <property type="protein sequence ID" value="SDE46292.1"/>
    <property type="molecule type" value="Genomic_DNA"/>
</dbReference>
<accession>A0A1G7D3W1</accession>
<dbReference type="STRING" id="187868.SAMN05192589_11821"/>
<dbReference type="OrthoDB" id="8912320at2"/>
<sequence>MLDTGFHQAASLHSITPQSDLRIVAVVAQPDAAYGLETLWQVCSSLQRLGYPVAVLDGTARETDEAPGLAHLLAEPSWQNGAPLETGPAASSLAVIPAGYGMQRLARQTADGPAALQALQPFFRAYALLVLYASAEVLAPLVRATAAVPLVIAEGGPDSVVQSYRQLKHLAMHAGVHCSVASILPPGGPAQADLTHAALHTLQRCAERHLGSGILTSTVRANHSQDVQRLALQLLENACTIGAAMPATQPFGMTETAAHFARSH</sequence>
<protein>
    <submittedName>
        <fullName evidence="1">Uncharacterized protein</fullName>
    </submittedName>
</protein>
<name>A0A1G7D3W1_9BURK</name>
<proteinExistence type="predicted"/>
<reference evidence="1 2" key="1">
    <citation type="submission" date="2016-10" db="EMBL/GenBank/DDBJ databases">
        <authorList>
            <person name="de Groot N.N."/>
        </authorList>
    </citation>
    <scope>NUCLEOTIDE SEQUENCE [LARGE SCALE GENOMIC DNA]</scope>
    <source>
        <strain evidence="1 2">DSM 16619</strain>
    </source>
</reference>
<evidence type="ECO:0000313" key="1">
    <source>
        <dbReference type="EMBL" id="SDE46292.1"/>
    </source>
</evidence>
<dbReference type="RefSeq" id="WP_092745664.1">
    <property type="nucleotide sequence ID" value="NZ_FMZC01000018.1"/>
</dbReference>
<dbReference type="Proteomes" id="UP000198781">
    <property type="component" value="Unassembled WGS sequence"/>
</dbReference>
<dbReference type="AlphaFoldDB" id="A0A1G7D3W1"/>
<organism evidence="1 2">
    <name type="scientific">Paracidovorax valerianellae</name>
    <dbReference type="NCBI Taxonomy" id="187868"/>
    <lineage>
        <taxon>Bacteria</taxon>
        <taxon>Pseudomonadati</taxon>
        <taxon>Pseudomonadota</taxon>
        <taxon>Betaproteobacteria</taxon>
        <taxon>Burkholderiales</taxon>
        <taxon>Comamonadaceae</taxon>
        <taxon>Paracidovorax</taxon>
    </lineage>
</organism>
<gene>
    <name evidence="1" type="ORF">SAMN05192589_11821</name>
</gene>
<keyword evidence="2" id="KW-1185">Reference proteome</keyword>